<dbReference type="OrthoDB" id="410307at2759"/>
<dbReference type="Gene3D" id="4.10.1000.10">
    <property type="entry name" value="Zinc finger, CCCH-type"/>
    <property type="match status" value="3"/>
</dbReference>
<dbReference type="PANTHER" id="PTHR12547:SF156">
    <property type="entry name" value="ZINC FINGER CCCH DOMAIN-CONTAINING PROTEIN 12"/>
    <property type="match status" value="1"/>
</dbReference>
<dbReference type="Pfam" id="PF14608">
    <property type="entry name" value="zf-CCCH_2"/>
    <property type="match status" value="1"/>
</dbReference>
<evidence type="ECO:0000313" key="9">
    <source>
        <dbReference type="Proteomes" id="UP000243459"/>
    </source>
</evidence>
<organism evidence="8 9">
    <name type="scientific">Asparagus officinalis</name>
    <name type="common">Garden asparagus</name>
    <dbReference type="NCBI Taxonomy" id="4686"/>
    <lineage>
        <taxon>Eukaryota</taxon>
        <taxon>Viridiplantae</taxon>
        <taxon>Streptophyta</taxon>
        <taxon>Embryophyta</taxon>
        <taxon>Tracheophyta</taxon>
        <taxon>Spermatophyta</taxon>
        <taxon>Magnoliopsida</taxon>
        <taxon>Liliopsida</taxon>
        <taxon>Asparagales</taxon>
        <taxon>Asparagaceae</taxon>
        <taxon>Asparagoideae</taxon>
        <taxon>Asparagus</taxon>
    </lineage>
</organism>
<dbReference type="OMA" id="CKKFYSG"/>
<dbReference type="GO" id="GO:0003729">
    <property type="term" value="F:mRNA binding"/>
    <property type="evidence" value="ECO:0007669"/>
    <property type="project" value="InterPro"/>
</dbReference>
<dbReference type="Pfam" id="PF18044">
    <property type="entry name" value="zf-CCCH_4"/>
    <property type="match status" value="1"/>
</dbReference>
<feature type="domain" description="C3H1-type" evidence="7">
    <location>
        <begin position="169"/>
        <end position="197"/>
    </location>
</feature>
<dbReference type="Pfam" id="PF00642">
    <property type="entry name" value="zf-CCCH"/>
    <property type="match status" value="1"/>
</dbReference>
<keyword evidence="3 5" id="KW-0863">Zinc-finger</keyword>
<gene>
    <name evidence="8" type="ORF">A4U43_C06F8990</name>
</gene>
<evidence type="ECO:0000256" key="3">
    <source>
        <dbReference type="ARBA" id="ARBA00022771"/>
    </source>
</evidence>
<dbReference type="FunFam" id="4.10.1000.10:FF:000003">
    <property type="entry name" value="Zinc finger CCCH domain-containing protein"/>
    <property type="match status" value="1"/>
</dbReference>
<feature type="zinc finger region" description="C3H1-type" evidence="5">
    <location>
        <begin position="48"/>
        <end position="75"/>
    </location>
</feature>
<accession>A0A5P1EKJ3</accession>
<dbReference type="InterPro" id="IPR036855">
    <property type="entry name" value="Znf_CCCH_sf"/>
</dbReference>
<dbReference type="PROSITE" id="PS50103">
    <property type="entry name" value="ZF_C3H1"/>
    <property type="match status" value="3"/>
</dbReference>
<dbReference type="AlphaFoldDB" id="A0A5P1EKJ3"/>
<dbReference type="InterPro" id="IPR045877">
    <property type="entry name" value="ZFP36-like"/>
</dbReference>
<reference evidence="9" key="1">
    <citation type="journal article" date="2017" name="Nat. Commun.">
        <title>The asparagus genome sheds light on the origin and evolution of a young Y chromosome.</title>
        <authorList>
            <person name="Harkess A."/>
            <person name="Zhou J."/>
            <person name="Xu C."/>
            <person name="Bowers J.E."/>
            <person name="Van der Hulst R."/>
            <person name="Ayyampalayam S."/>
            <person name="Mercati F."/>
            <person name="Riccardi P."/>
            <person name="McKain M.R."/>
            <person name="Kakrana A."/>
            <person name="Tang H."/>
            <person name="Ray J."/>
            <person name="Groenendijk J."/>
            <person name="Arikit S."/>
            <person name="Mathioni S.M."/>
            <person name="Nakano M."/>
            <person name="Shan H."/>
            <person name="Telgmann-Rauber A."/>
            <person name="Kanno A."/>
            <person name="Yue Z."/>
            <person name="Chen H."/>
            <person name="Li W."/>
            <person name="Chen Y."/>
            <person name="Xu X."/>
            <person name="Zhang Y."/>
            <person name="Luo S."/>
            <person name="Chen H."/>
            <person name="Gao J."/>
            <person name="Mao Z."/>
            <person name="Pires J.C."/>
            <person name="Luo M."/>
            <person name="Kudrna D."/>
            <person name="Wing R.A."/>
            <person name="Meyers B.C."/>
            <person name="Yi K."/>
            <person name="Kong H."/>
            <person name="Lavrijsen P."/>
            <person name="Sunseri F."/>
            <person name="Falavigna A."/>
            <person name="Ye Y."/>
            <person name="Leebens-Mack J.H."/>
            <person name="Chen G."/>
        </authorList>
    </citation>
    <scope>NUCLEOTIDE SEQUENCE [LARGE SCALE GENOMIC DNA]</scope>
    <source>
        <strain evidence="9">cv. DH0086</strain>
    </source>
</reference>
<evidence type="ECO:0000256" key="5">
    <source>
        <dbReference type="PROSITE-ProRule" id="PRU00723"/>
    </source>
</evidence>
<dbReference type="Gramene" id="ONK66515">
    <property type="protein sequence ID" value="ONK66515"/>
    <property type="gene ID" value="A4U43_C06F8990"/>
</dbReference>
<feature type="region of interest" description="Disordered" evidence="6">
    <location>
        <begin position="1"/>
        <end position="43"/>
    </location>
</feature>
<feature type="domain" description="C3H1-type" evidence="7">
    <location>
        <begin position="48"/>
        <end position="75"/>
    </location>
</feature>
<evidence type="ECO:0000313" key="8">
    <source>
        <dbReference type="EMBL" id="ONK66515.1"/>
    </source>
</evidence>
<dbReference type="GO" id="GO:0051252">
    <property type="term" value="P:regulation of RNA metabolic process"/>
    <property type="evidence" value="ECO:0007669"/>
    <property type="project" value="UniProtKB-ARBA"/>
</dbReference>
<proteinExistence type="predicted"/>
<feature type="zinc finger region" description="C3H1-type" evidence="5">
    <location>
        <begin position="169"/>
        <end position="197"/>
    </location>
</feature>
<keyword evidence="1 5" id="KW-0479">Metal-binding</keyword>
<dbReference type="SMART" id="SM00356">
    <property type="entry name" value="ZnF_C3H1"/>
    <property type="match status" value="3"/>
</dbReference>
<feature type="zinc finger region" description="C3H1-type" evidence="5">
    <location>
        <begin position="101"/>
        <end position="128"/>
    </location>
</feature>
<dbReference type="InterPro" id="IPR000571">
    <property type="entry name" value="Znf_CCCH"/>
</dbReference>
<evidence type="ECO:0000256" key="1">
    <source>
        <dbReference type="ARBA" id="ARBA00022723"/>
    </source>
</evidence>
<evidence type="ECO:0000259" key="7">
    <source>
        <dbReference type="PROSITE" id="PS50103"/>
    </source>
</evidence>
<dbReference type="PANTHER" id="PTHR12547">
    <property type="entry name" value="CCCH ZINC FINGER/TIS11-RELATED"/>
    <property type="match status" value="1"/>
</dbReference>
<dbReference type="SUPFAM" id="SSF90229">
    <property type="entry name" value="CCCH zinc finger"/>
    <property type="match status" value="3"/>
</dbReference>
<name>A0A5P1EKJ3_ASPOF</name>
<dbReference type="GO" id="GO:0008270">
    <property type="term" value="F:zinc ion binding"/>
    <property type="evidence" value="ECO:0007669"/>
    <property type="project" value="UniProtKB-KW"/>
</dbReference>
<dbReference type="EMBL" id="CM007386">
    <property type="protein sequence ID" value="ONK66515.1"/>
    <property type="molecule type" value="Genomic_DNA"/>
</dbReference>
<evidence type="ECO:0000256" key="4">
    <source>
        <dbReference type="ARBA" id="ARBA00022833"/>
    </source>
</evidence>
<keyword evidence="2" id="KW-0677">Repeat</keyword>
<keyword evidence="4 5" id="KW-0862">Zinc</keyword>
<evidence type="ECO:0000256" key="2">
    <source>
        <dbReference type="ARBA" id="ARBA00022737"/>
    </source>
</evidence>
<dbReference type="GO" id="GO:0010468">
    <property type="term" value="P:regulation of gene expression"/>
    <property type="evidence" value="ECO:0007669"/>
    <property type="project" value="UniProtKB-ARBA"/>
</dbReference>
<evidence type="ECO:0000256" key="6">
    <source>
        <dbReference type="SAM" id="MobiDB-lite"/>
    </source>
</evidence>
<keyword evidence="9" id="KW-1185">Reference proteome</keyword>
<sequence>MDAQIRSQRSEDAIVIPTQREFKQPISKKPRNSETPPSDRPKRPNCLFFKTRLCLRFTSGNCANGLNCTFAHGSQELRAPLPSWQEFVPEGGSMNQEQLVLKNRICKMFYRGDVCTYGEKCTFAHVEPGMLGDNVNSSKRDSSALEPGKDLEGIVVLGSGSGSVRKQTFWKTRMCNKWEVLGYCPFGEGCHFAHGLAELMDFKNQKELDNPNTTAATLKPPLHQAKLVSSSTTSSVKHQSRGFLKWKGLEKISRIYGDWIDDIPF</sequence>
<protein>
    <recommendedName>
        <fullName evidence="7">C3H1-type domain-containing protein</fullName>
    </recommendedName>
</protein>
<dbReference type="InterPro" id="IPR041367">
    <property type="entry name" value="Znf-CCCH_4"/>
</dbReference>
<feature type="domain" description="C3H1-type" evidence="7">
    <location>
        <begin position="101"/>
        <end position="128"/>
    </location>
</feature>
<dbReference type="Proteomes" id="UP000243459">
    <property type="component" value="Chromosome 6"/>
</dbReference>